<sequence>MFSIEELLARPVSFKIPNMSYSSPPRKESTHSTKRIIHDSHNMSDELVRINQLVKDFSVNKSNAWIYPRSTYGEKITHNELIRIAKIVSAYTGIKVSRDAKRRKVVLLKWFDENWASIKPVLAMVSI</sequence>
<protein>
    <submittedName>
        <fullName evidence="1">Uncharacterized protein</fullName>
    </submittedName>
</protein>
<gene>
    <name evidence="1" type="ORF">TVAG_077330</name>
</gene>
<dbReference type="VEuPathDB" id="TrichDB:TVAGG3_0896690"/>
<dbReference type="KEGG" id="tva:4770973"/>
<organism evidence="1 2">
    <name type="scientific">Trichomonas vaginalis (strain ATCC PRA-98 / G3)</name>
    <dbReference type="NCBI Taxonomy" id="412133"/>
    <lineage>
        <taxon>Eukaryota</taxon>
        <taxon>Metamonada</taxon>
        <taxon>Parabasalia</taxon>
        <taxon>Trichomonadida</taxon>
        <taxon>Trichomonadidae</taxon>
        <taxon>Trichomonas</taxon>
    </lineage>
</organism>
<reference evidence="1" key="2">
    <citation type="journal article" date="2007" name="Science">
        <title>Draft genome sequence of the sexually transmitted pathogen Trichomonas vaginalis.</title>
        <authorList>
            <person name="Carlton J.M."/>
            <person name="Hirt R.P."/>
            <person name="Silva J.C."/>
            <person name="Delcher A.L."/>
            <person name="Schatz M."/>
            <person name="Zhao Q."/>
            <person name="Wortman J.R."/>
            <person name="Bidwell S.L."/>
            <person name="Alsmark U.C.M."/>
            <person name="Besteiro S."/>
            <person name="Sicheritz-Ponten T."/>
            <person name="Noel C.J."/>
            <person name="Dacks J.B."/>
            <person name="Foster P.G."/>
            <person name="Simillion C."/>
            <person name="Van de Peer Y."/>
            <person name="Miranda-Saavedra D."/>
            <person name="Barton G.J."/>
            <person name="Westrop G.D."/>
            <person name="Mueller S."/>
            <person name="Dessi D."/>
            <person name="Fiori P.L."/>
            <person name="Ren Q."/>
            <person name="Paulsen I."/>
            <person name="Zhang H."/>
            <person name="Bastida-Corcuera F.D."/>
            <person name="Simoes-Barbosa A."/>
            <person name="Brown M.T."/>
            <person name="Hayes R.D."/>
            <person name="Mukherjee M."/>
            <person name="Okumura C.Y."/>
            <person name="Schneider R."/>
            <person name="Smith A.J."/>
            <person name="Vanacova S."/>
            <person name="Villalvazo M."/>
            <person name="Haas B.J."/>
            <person name="Pertea M."/>
            <person name="Feldblyum T.V."/>
            <person name="Utterback T.R."/>
            <person name="Shu C.L."/>
            <person name="Osoegawa K."/>
            <person name="de Jong P.J."/>
            <person name="Hrdy I."/>
            <person name="Horvathova L."/>
            <person name="Zubacova Z."/>
            <person name="Dolezal P."/>
            <person name="Malik S.B."/>
            <person name="Logsdon J.M. Jr."/>
            <person name="Henze K."/>
            <person name="Gupta A."/>
            <person name="Wang C.C."/>
            <person name="Dunne R.L."/>
            <person name="Upcroft J.A."/>
            <person name="Upcroft P."/>
            <person name="White O."/>
            <person name="Salzberg S.L."/>
            <person name="Tang P."/>
            <person name="Chiu C.-H."/>
            <person name="Lee Y.-S."/>
            <person name="Embley T.M."/>
            <person name="Coombs G.H."/>
            <person name="Mottram J.C."/>
            <person name="Tachezy J."/>
            <person name="Fraser-Liggett C.M."/>
            <person name="Johnson P.J."/>
        </authorList>
    </citation>
    <scope>NUCLEOTIDE SEQUENCE [LARGE SCALE GENOMIC DNA]</scope>
    <source>
        <strain evidence="1">G3</strain>
    </source>
</reference>
<accession>A2E2U1</accession>
<keyword evidence="2" id="KW-1185">Reference proteome</keyword>
<proteinExistence type="predicted"/>
<dbReference type="AlphaFoldDB" id="A2E2U1"/>
<evidence type="ECO:0000313" key="1">
    <source>
        <dbReference type="EMBL" id="EAY12996.1"/>
    </source>
</evidence>
<dbReference type="VEuPathDB" id="TrichDB:TVAG_077330"/>
<dbReference type="EMBL" id="DS113292">
    <property type="protein sequence ID" value="EAY12996.1"/>
    <property type="molecule type" value="Genomic_DNA"/>
</dbReference>
<dbReference type="Proteomes" id="UP000001542">
    <property type="component" value="Unassembled WGS sequence"/>
</dbReference>
<dbReference type="InParanoid" id="A2E2U1"/>
<dbReference type="RefSeq" id="XP_001325219.1">
    <property type="nucleotide sequence ID" value="XM_001325184.1"/>
</dbReference>
<evidence type="ECO:0000313" key="2">
    <source>
        <dbReference type="Proteomes" id="UP000001542"/>
    </source>
</evidence>
<name>A2E2U1_TRIV3</name>
<reference evidence="1" key="1">
    <citation type="submission" date="2006-10" db="EMBL/GenBank/DDBJ databases">
        <authorList>
            <person name="Amadeo P."/>
            <person name="Zhao Q."/>
            <person name="Wortman J."/>
            <person name="Fraser-Liggett C."/>
            <person name="Carlton J."/>
        </authorList>
    </citation>
    <scope>NUCLEOTIDE SEQUENCE</scope>
    <source>
        <strain evidence="1">G3</strain>
    </source>
</reference>